<sequence length="121" mass="13608">MKWRALRSSIVKINFDVALNRQRKMSCSGVVIRNETGIVFGSKLVIHDNILTTFAAEVMACLQAIQLGLDLQLSVVEIKGDAHSMVRKIQKKEDRSEIMPYIGDSKCLCVCLASFIVYKLF</sequence>
<dbReference type="AlphaFoldDB" id="A0A0D2VLI2"/>
<dbReference type="InterPro" id="IPR036397">
    <property type="entry name" value="RNaseH_sf"/>
</dbReference>
<dbReference type="Gramene" id="KJB84189">
    <property type="protein sequence ID" value="KJB84189"/>
    <property type="gene ID" value="B456_N009000"/>
</dbReference>
<dbReference type="EMBL" id="KB204123">
    <property type="protein sequence ID" value="KJB84189.1"/>
    <property type="molecule type" value="Genomic_DNA"/>
</dbReference>
<name>A0A0D2VLI2_GOSRA</name>
<dbReference type="SUPFAM" id="SSF53098">
    <property type="entry name" value="Ribonuclease H-like"/>
    <property type="match status" value="1"/>
</dbReference>
<organism evidence="2 3">
    <name type="scientific">Gossypium raimondii</name>
    <name type="common">Peruvian cotton</name>
    <name type="synonym">Gossypium klotzschianum subsp. raimondii</name>
    <dbReference type="NCBI Taxonomy" id="29730"/>
    <lineage>
        <taxon>Eukaryota</taxon>
        <taxon>Viridiplantae</taxon>
        <taxon>Streptophyta</taxon>
        <taxon>Embryophyta</taxon>
        <taxon>Tracheophyta</taxon>
        <taxon>Spermatophyta</taxon>
        <taxon>Magnoliopsida</taxon>
        <taxon>eudicotyledons</taxon>
        <taxon>Gunneridae</taxon>
        <taxon>Pentapetalae</taxon>
        <taxon>rosids</taxon>
        <taxon>malvids</taxon>
        <taxon>Malvales</taxon>
        <taxon>Malvaceae</taxon>
        <taxon>Malvoideae</taxon>
        <taxon>Gossypium</taxon>
    </lineage>
</organism>
<gene>
    <name evidence="2" type="ORF">B456_N009000</name>
</gene>
<dbReference type="Pfam" id="PF13456">
    <property type="entry name" value="RVT_3"/>
    <property type="match status" value="1"/>
</dbReference>
<dbReference type="PANTHER" id="PTHR47074:SF61">
    <property type="entry name" value="RNASE H TYPE-1 DOMAIN-CONTAINING PROTEIN"/>
    <property type="match status" value="1"/>
</dbReference>
<dbReference type="PANTHER" id="PTHR47074">
    <property type="entry name" value="BNAC02G40300D PROTEIN"/>
    <property type="match status" value="1"/>
</dbReference>
<dbReference type="Gene3D" id="3.30.420.10">
    <property type="entry name" value="Ribonuclease H-like superfamily/Ribonuclease H"/>
    <property type="match status" value="1"/>
</dbReference>
<evidence type="ECO:0000313" key="2">
    <source>
        <dbReference type="EMBL" id="KJB84189.1"/>
    </source>
</evidence>
<accession>A0A0D2VLI2</accession>
<dbReference type="InterPro" id="IPR052929">
    <property type="entry name" value="RNase_H-like_EbsB-rel"/>
</dbReference>
<keyword evidence="3" id="KW-1185">Reference proteome</keyword>
<reference evidence="2 3" key="1">
    <citation type="journal article" date="2012" name="Nature">
        <title>Repeated polyploidization of Gossypium genomes and the evolution of spinnable cotton fibres.</title>
        <authorList>
            <person name="Paterson A.H."/>
            <person name="Wendel J.F."/>
            <person name="Gundlach H."/>
            <person name="Guo H."/>
            <person name="Jenkins J."/>
            <person name="Jin D."/>
            <person name="Llewellyn D."/>
            <person name="Showmaker K.C."/>
            <person name="Shu S."/>
            <person name="Udall J."/>
            <person name="Yoo M.J."/>
            <person name="Byers R."/>
            <person name="Chen W."/>
            <person name="Doron-Faigenboim A."/>
            <person name="Duke M.V."/>
            <person name="Gong L."/>
            <person name="Grimwood J."/>
            <person name="Grover C."/>
            <person name="Grupp K."/>
            <person name="Hu G."/>
            <person name="Lee T.H."/>
            <person name="Li J."/>
            <person name="Lin L."/>
            <person name="Liu T."/>
            <person name="Marler B.S."/>
            <person name="Page J.T."/>
            <person name="Roberts A.W."/>
            <person name="Romanel E."/>
            <person name="Sanders W.S."/>
            <person name="Szadkowski E."/>
            <person name="Tan X."/>
            <person name="Tang H."/>
            <person name="Xu C."/>
            <person name="Wang J."/>
            <person name="Wang Z."/>
            <person name="Zhang D."/>
            <person name="Zhang L."/>
            <person name="Ashrafi H."/>
            <person name="Bedon F."/>
            <person name="Bowers J.E."/>
            <person name="Brubaker C.L."/>
            <person name="Chee P.W."/>
            <person name="Das S."/>
            <person name="Gingle A.R."/>
            <person name="Haigler C.H."/>
            <person name="Harker D."/>
            <person name="Hoffmann L.V."/>
            <person name="Hovav R."/>
            <person name="Jones D.C."/>
            <person name="Lemke C."/>
            <person name="Mansoor S."/>
            <person name="ur Rahman M."/>
            <person name="Rainville L.N."/>
            <person name="Rambani A."/>
            <person name="Reddy U.K."/>
            <person name="Rong J.K."/>
            <person name="Saranga Y."/>
            <person name="Scheffler B.E."/>
            <person name="Scheffler J.A."/>
            <person name="Stelly D.M."/>
            <person name="Triplett B.A."/>
            <person name="Van Deynze A."/>
            <person name="Vaslin M.F."/>
            <person name="Waghmare V.N."/>
            <person name="Walford S.A."/>
            <person name="Wright R.J."/>
            <person name="Zaki E.A."/>
            <person name="Zhang T."/>
            <person name="Dennis E.S."/>
            <person name="Mayer K.F."/>
            <person name="Peterson D.G."/>
            <person name="Rokhsar D.S."/>
            <person name="Wang X."/>
            <person name="Schmutz J."/>
        </authorList>
    </citation>
    <scope>NUCLEOTIDE SEQUENCE [LARGE SCALE GENOMIC DNA]</scope>
</reference>
<dbReference type="GO" id="GO:0004523">
    <property type="term" value="F:RNA-DNA hybrid ribonuclease activity"/>
    <property type="evidence" value="ECO:0007669"/>
    <property type="project" value="InterPro"/>
</dbReference>
<evidence type="ECO:0000259" key="1">
    <source>
        <dbReference type="Pfam" id="PF13456"/>
    </source>
</evidence>
<proteinExistence type="predicted"/>
<dbReference type="GO" id="GO:0003676">
    <property type="term" value="F:nucleic acid binding"/>
    <property type="evidence" value="ECO:0007669"/>
    <property type="project" value="InterPro"/>
</dbReference>
<evidence type="ECO:0000313" key="3">
    <source>
        <dbReference type="Proteomes" id="UP000032304"/>
    </source>
</evidence>
<feature type="domain" description="RNase H type-1" evidence="1">
    <location>
        <begin position="14"/>
        <end position="109"/>
    </location>
</feature>
<dbReference type="InterPro" id="IPR012337">
    <property type="entry name" value="RNaseH-like_sf"/>
</dbReference>
<protein>
    <recommendedName>
        <fullName evidence="1">RNase H type-1 domain-containing protein</fullName>
    </recommendedName>
</protein>
<dbReference type="InterPro" id="IPR002156">
    <property type="entry name" value="RNaseH_domain"/>
</dbReference>
<dbReference type="Proteomes" id="UP000032304">
    <property type="component" value="Unassembled WGS sequence"/>
</dbReference>